<dbReference type="Gene3D" id="3.40.50.720">
    <property type="entry name" value="NAD(P)-binding Rossmann-like Domain"/>
    <property type="match status" value="1"/>
</dbReference>
<evidence type="ECO:0008006" key="6">
    <source>
        <dbReference type="Google" id="ProtNLM"/>
    </source>
</evidence>
<accession>A0A0C3H0C3</accession>
<protein>
    <recommendedName>
        <fullName evidence="6">Ketoreductase (KR) domain-containing protein</fullName>
    </recommendedName>
</protein>
<dbReference type="InParanoid" id="A0A0C3H0C3"/>
<dbReference type="InterPro" id="IPR036291">
    <property type="entry name" value="NAD(P)-bd_dom_sf"/>
</dbReference>
<dbReference type="Proteomes" id="UP000054321">
    <property type="component" value="Unassembled WGS sequence"/>
</dbReference>
<sequence length="333" mass="36304">MSCLSSALSELYPPKPSFTENDLPDLSSKVYLITGGTSGIGLALAKILYSKNAKVYITSRTDASAEKAAAEIKASVTSGKGEIRYLVIDLSDLSTIAPGVKSFLAQEEVLHTVWFNAGVMNVSKGSVTQQGYELQWGTNVVAHFIMNKLLMPILLSTAQTAPKGSVRVVWVSSDGHIMLSPRGDGIDWQDIGTKKPIGWKGEKGSMTYYGQSKVGNVLLAMELAQRYGNHNIVGVSLNPGHLKTNLQRHSNPIGSTVVSWLMLHDPHLGALTELYAGFSESIGLHNNGAYIIPWGRLGRTRSDIEAGFRDRGTGKKLWDMMEEETKELLFFDD</sequence>
<proteinExistence type="inferred from homology"/>
<dbReference type="PANTHER" id="PTHR24320:SF236">
    <property type="entry name" value="SHORT-CHAIN DEHYDROGENASE-RELATED"/>
    <property type="match status" value="1"/>
</dbReference>
<dbReference type="Pfam" id="PF00106">
    <property type="entry name" value="adh_short"/>
    <property type="match status" value="1"/>
</dbReference>
<evidence type="ECO:0000313" key="4">
    <source>
        <dbReference type="EMBL" id="KIM96854.1"/>
    </source>
</evidence>
<evidence type="ECO:0000256" key="3">
    <source>
        <dbReference type="ARBA" id="ARBA00023002"/>
    </source>
</evidence>
<evidence type="ECO:0000256" key="2">
    <source>
        <dbReference type="ARBA" id="ARBA00022857"/>
    </source>
</evidence>
<evidence type="ECO:0000313" key="5">
    <source>
        <dbReference type="Proteomes" id="UP000054321"/>
    </source>
</evidence>
<evidence type="ECO:0000256" key="1">
    <source>
        <dbReference type="ARBA" id="ARBA00006484"/>
    </source>
</evidence>
<dbReference type="HOGENOM" id="CLU_010194_44_6_1"/>
<organism evidence="4 5">
    <name type="scientific">Oidiodendron maius (strain Zn)</name>
    <dbReference type="NCBI Taxonomy" id="913774"/>
    <lineage>
        <taxon>Eukaryota</taxon>
        <taxon>Fungi</taxon>
        <taxon>Dikarya</taxon>
        <taxon>Ascomycota</taxon>
        <taxon>Pezizomycotina</taxon>
        <taxon>Leotiomycetes</taxon>
        <taxon>Leotiomycetes incertae sedis</taxon>
        <taxon>Myxotrichaceae</taxon>
        <taxon>Oidiodendron</taxon>
    </lineage>
</organism>
<reference evidence="4 5" key="1">
    <citation type="submission" date="2014-04" db="EMBL/GenBank/DDBJ databases">
        <authorList>
            <consortium name="DOE Joint Genome Institute"/>
            <person name="Kuo A."/>
            <person name="Martino E."/>
            <person name="Perotto S."/>
            <person name="Kohler A."/>
            <person name="Nagy L.G."/>
            <person name="Floudas D."/>
            <person name="Copeland A."/>
            <person name="Barry K.W."/>
            <person name="Cichocki N."/>
            <person name="Veneault-Fourrey C."/>
            <person name="LaButti K."/>
            <person name="Lindquist E.A."/>
            <person name="Lipzen A."/>
            <person name="Lundell T."/>
            <person name="Morin E."/>
            <person name="Murat C."/>
            <person name="Sun H."/>
            <person name="Tunlid A."/>
            <person name="Henrissat B."/>
            <person name="Grigoriev I.V."/>
            <person name="Hibbett D.S."/>
            <person name="Martin F."/>
            <person name="Nordberg H.P."/>
            <person name="Cantor M.N."/>
            <person name="Hua S.X."/>
        </authorList>
    </citation>
    <scope>NUCLEOTIDE SEQUENCE [LARGE SCALE GENOMIC DNA]</scope>
    <source>
        <strain evidence="4 5">Zn</strain>
    </source>
</reference>
<keyword evidence="5" id="KW-1185">Reference proteome</keyword>
<comment type="similarity">
    <text evidence="1">Belongs to the short-chain dehydrogenases/reductases (SDR) family.</text>
</comment>
<gene>
    <name evidence="4" type="ORF">OIDMADRAFT_44385</name>
</gene>
<dbReference type="OrthoDB" id="191139at2759"/>
<dbReference type="PRINTS" id="PR00081">
    <property type="entry name" value="GDHRDH"/>
</dbReference>
<keyword evidence="2" id="KW-0521">NADP</keyword>
<dbReference type="FunCoup" id="A0A0C3H0C3">
    <property type="interactions" value="294"/>
</dbReference>
<reference evidence="5" key="2">
    <citation type="submission" date="2015-01" db="EMBL/GenBank/DDBJ databases">
        <title>Evolutionary Origins and Diversification of the Mycorrhizal Mutualists.</title>
        <authorList>
            <consortium name="DOE Joint Genome Institute"/>
            <consortium name="Mycorrhizal Genomics Consortium"/>
            <person name="Kohler A."/>
            <person name="Kuo A."/>
            <person name="Nagy L.G."/>
            <person name="Floudas D."/>
            <person name="Copeland A."/>
            <person name="Barry K.W."/>
            <person name="Cichocki N."/>
            <person name="Veneault-Fourrey C."/>
            <person name="LaButti K."/>
            <person name="Lindquist E.A."/>
            <person name="Lipzen A."/>
            <person name="Lundell T."/>
            <person name="Morin E."/>
            <person name="Murat C."/>
            <person name="Riley R."/>
            <person name="Ohm R."/>
            <person name="Sun H."/>
            <person name="Tunlid A."/>
            <person name="Henrissat B."/>
            <person name="Grigoriev I.V."/>
            <person name="Hibbett D.S."/>
            <person name="Martin F."/>
        </authorList>
    </citation>
    <scope>NUCLEOTIDE SEQUENCE [LARGE SCALE GENOMIC DNA]</scope>
    <source>
        <strain evidence="5">Zn</strain>
    </source>
</reference>
<dbReference type="PANTHER" id="PTHR24320">
    <property type="entry name" value="RETINOL DEHYDROGENASE"/>
    <property type="match status" value="1"/>
</dbReference>
<dbReference type="STRING" id="913774.A0A0C3H0C3"/>
<keyword evidence="3" id="KW-0560">Oxidoreductase</keyword>
<dbReference type="GO" id="GO:0016491">
    <property type="term" value="F:oxidoreductase activity"/>
    <property type="evidence" value="ECO:0007669"/>
    <property type="project" value="UniProtKB-KW"/>
</dbReference>
<dbReference type="InterPro" id="IPR002347">
    <property type="entry name" value="SDR_fam"/>
</dbReference>
<dbReference type="EMBL" id="KN832883">
    <property type="protein sequence ID" value="KIM96854.1"/>
    <property type="molecule type" value="Genomic_DNA"/>
</dbReference>
<dbReference type="SUPFAM" id="SSF51735">
    <property type="entry name" value="NAD(P)-binding Rossmann-fold domains"/>
    <property type="match status" value="1"/>
</dbReference>
<name>A0A0C3H0C3_OIDMZ</name>
<dbReference type="AlphaFoldDB" id="A0A0C3H0C3"/>